<comment type="caution">
    <text evidence="1">The sequence shown here is derived from an EMBL/GenBank/DDBJ whole genome shotgun (WGS) entry which is preliminary data.</text>
</comment>
<name>A0A8J6XQ27_9CYAN</name>
<protein>
    <submittedName>
        <fullName evidence="1">Uncharacterized protein</fullName>
    </submittedName>
</protein>
<evidence type="ECO:0000313" key="2">
    <source>
        <dbReference type="Proteomes" id="UP000629098"/>
    </source>
</evidence>
<gene>
    <name evidence="1" type="ORF">ICL16_20240</name>
</gene>
<dbReference type="EMBL" id="JACXAE010000069">
    <property type="protein sequence ID" value="MBD2774337.1"/>
    <property type="molecule type" value="Genomic_DNA"/>
</dbReference>
<sequence>MTSEKHQPTTADLKRWEELDELGMTAMCGKPMSDEEYEQRLQSVIDGSCFAKYLNKVLKQKLQLQNQLAALSQTEQMLLTRIAEIQSKKTS</sequence>
<proteinExistence type="predicted"/>
<evidence type="ECO:0000313" key="1">
    <source>
        <dbReference type="EMBL" id="MBD2774337.1"/>
    </source>
</evidence>
<dbReference type="Proteomes" id="UP000629098">
    <property type="component" value="Unassembled WGS sequence"/>
</dbReference>
<organism evidence="1 2">
    <name type="scientific">Iningainema tapete BLCC-T55</name>
    <dbReference type="NCBI Taxonomy" id="2748662"/>
    <lineage>
        <taxon>Bacteria</taxon>
        <taxon>Bacillati</taxon>
        <taxon>Cyanobacteriota</taxon>
        <taxon>Cyanophyceae</taxon>
        <taxon>Nostocales</taxon>
        <taxon>Scytonemataceae</taxon>
        <taxon>Iningainema tapete</taxon>
    </lineage>
</organism>
<dbReference type="AlphaFoldDB" id="A0A8J6XQ27"/>
<accession>A0A8J6XQ27</accession>
<keyword evidence="2" id="KW-1185">Reference proteome</keyword>
<reference evidence="1" key="1">
    <citation type="submission" date="2020-09" db="EMBL/GenBank/DDBJ databases">
        <title>Iningainema tapete sp. nov. (Scytonemataceae, Cyanobacteria) from greenhouses in central Florida (USA) produces two types of nodularin with biosynthetic potential for microcystin-LR and anabaenopeptins.</title>
        <authorList>
            <person name="Berthold D.E."/>
            <person name="Lefler F.W."/>
            <person name="Huang I.-S."/>
            <person name="Abdulla H."/>
            <person name="Zimba P.V."/>
            <person name="Laughinghouse H.D. IV."/>
        </authorList>
    </citation>
    <scope>NUCLEOTIDE SEQUENCE</scope>
    <source>
        <strain evidence="1">BLCCT55</strain>
    </source>
</reference>